<reference evidence="2 3" key="1">
    <citation type="journal article" date="2017" name="Front. Microbiol.">
        <title>New Insights into the Diversity of the Genus Faecalibacterium.</title>
        <authorList>
            <person name="Benevides L."/>
            <person name="Burman S."/>
            <person name="Martin R."/>
            <person name="Robert V."/>
            <person name="Thomas M."/>
            <person name="Miquel S."/>
            <person name="Chain F."/>
            <person name="Sokol H."/>
            <person name="Bermudez-Humaran L.G."/>
            <person name="Morrison M."/>
            <person name="Langella P."/>
            <person name="Azevedo V.A."/>
            <person name="Chatel J.M."/>
            <person name="Soares S."/>
        </authorList>
    </citation>
    <scope>NUCLEOTIDE SEQUENCE [LARGE SCALE GENOMIC DNA]</scope>
    <source>
        <strain evidence="2 3">CNCM I 4575</strain>
    </source>
</reference>
<feature type="transmembrane region" description="Helical" evidence="1">
    <location>
        <begin position="64"/>
        <end position="84"/>
    </location>
</feature>
<gene>
    <name evidence="2" type="ORF">CGS58_02510</name>
</gene>
<comment type="caution">
    <text evidence="2">The sequence shown here is derived from an EMBL/GenBank/DDBJ whole genome shotgun (WGS) entry which is preliminary data.</text>
</comment>
<sequence length="147" mass="15241">MMTLTYPENYALLTMEEMTYTTGGDAEGENKGSWVRTAFNIGMAALATVGIVKTVGSAISSGSITGLMATVCGLGTTVLGYLNISSIGAIAGQIQKAYPEQYPEEGTTLNGTLIRDSALVYFSSPIGALLGLANIGTAAGYVYCMLK</sequence>
<evidence type="ECO:0000313" key="2">
    <source>
        <dbReference type="EMBL" id="PDX82365.1"/>
    </source>
</evidence>
<keyword evidence="1" id="KW-0472">Membrane</keyword>
<keyword evidence="1" id="KW-0812">Transmembrane</keyword>
<evidence type="ECO:0000313" key="3">
    <source>
        <dbReference type="Proteomes" id="UP000220005"/>
    </source>
</evidence>
<organism evidence="2 3">
    <name type="scientific">Faecalibacterium prausnitzii</name>
    <dbReference type="NCBI Taxonomy" id="853"/>
    <lineage>
        <taxon>Bacteria</taxon>
        <taxon>Bacillati</taxon>
        <taxon>Bacillota</taxon>
        <taxon>Clostridia</taxon>
        <taxon>Eubacteriales</taxon>
        <taxon>Oscillospiraceae</taxon>
        <taxon>Faecalibacterium</taxon>
    </lineage>
</organism>
<name>A0A2A7AT57_9FIRM</name>
<accession>A0A2A7AT57</accession>
<protein>
    <submittedName>
        <fullName evidence="2">Uncharacterized protein</fullName>
    </submittedName>
</protein>
<keyword evidence="1" id="KW-1133">Transmembrane helix</keyword>
<evidence type="ECO:0000256" key="1">
    <source>
        <dbReference type="SAM" id="Phobius"/>
    </source>
</evidence>
<dbReference type="EMBL" id="NMTY01000004">
    <property type="protein sequence ID" value="PDX82365.1"/>
    <property type="molecule type" value="Genomic_DNA"/>
</dbReference>
<feature type="transmembrane region" description="Helical" evidence="1">
    <location>
        <begin position="119"/>
        <end position="144"/>
    </location>
</feature>
<feature type="transmembrane region" description="Helical" evidence="1">
    <location>
        <begin position="34"/>
        <end position="52"/>
    </location>
</feature>
<dbReference type="RefSeq" id="WP_097838812.1">
    <property type="nucleotide sequence ID" value="NZ_NMTY01000004.1"/>
</dbReference>
<proteinExistence type="predicted"/>
<dbReference type="AlphaFoldDB" id="A0A2A7AT57"/>
<dbReference type="Proteomes" id="UP000220005">
    <property type="component" value="Unassembled WGS sequence"/>
</dbReference>